<evidence type="ECO:0000313" key="3">
    <source>
        <dbReference type="Proteomes" id="UP000781932"/>
    </source>
</evidence>
<name>A0A9P6LMQ2_9PEZI</name>
<reference evidence="2" key="2">
    <citation type="submission" date="2020-11" db="EMBL/GenBank/DDBJ databases">
        <title>Whole genome sequencing of Colletotrichum sp.</title>
        <authorList>
            <person name="Li H."/>
        </authorList>
    </citation>
    <scope>NUCLEOTIDE SEQUENCE</scope>
    <source>
        <strain evidence="2">CkLH20</strain>
    </source>
</reference>
<evidence type="ECO:0000256" key="1">
    <source>
        <dbReference type="SAM" id="MobiDB-lite"/>
    </source>
</evidence>
<proteinExistence type="predicted"/>
<reference evidence="2" key="1">
    <citation type="submission" date="2020-03" db="EMBL/GenBank/DDBJ databases">
        <authorList>
            <person name="He L."/>
        </authorList>
    </citation>
    <scope>NUCLEOTIDE SEQUENCE</scope>
    <source>
        <strain evidence="2">CkLH20</strain>
    </source>
</reference>
<gene>
    <name evidence="2" type="ORF">CkaCkLH20_04877</name>
</gene>
<dbReference type="OrthoDB" id="5231339at2759"/>
<protein>
    <recommendedName>
        <fullName evidence="4">Myb-like domain-containing protein</fullName>
    </recommendedName>
</protein>
<keyword evidence="3" id="KW-1185">Reference proteome</keyword>
<dbReference type="AlphaFoldDB" id="A0A9P6LMQ2"/>
<feature type="region of interest" description="Disordered" evidence="1">
    <location>
        <begin position="125"/>
        <end position="166"/>
    </location>
</feature>
<evidence type="ECO:0000313" key="2">
    <source>
        <dbReference type="EMBL" id="KAF9877742.1"/>
    </source>
</evidence>
<accession>A0A9P6LMQ2</accession>
<organism evidence="2 3">
    <name type="scientific">Colletotrichum karsti</name>
    <dbReference type="NCBI Taxonomy" id="1095194"/>
    <lineage>
        <taxon>Eukaryota</taxon>
        <taxon>Fungi</taxon>
        <taxon>Dikarya</taxon>
        <taxon>Ascomycota</taxon>
        <taxon>Pezizomycotina</taxon>
        <taxon>Sordariomycetes</taxon>
        <taxon>Hypocreomycetidae</taxon>
        <taxon>Glomerellales</taxon>
        <taxon>Glomerellaceae</taxon>
        <taxon>Colletotrichum</taxon>
        <taxon>Colletotrichum boninense species complex</taxon>
    </lineage>
</organism>
<feature type="compositionally biased region" description="Low complexity" evidence="1">
    <location>
        <begin position="93"/>
        <end position="108"/>
    </location>
</feature>
<evidence type="ECO:0008006" key="4">
    <source>
        <dbReference type="Google" id="ProtNLM"/>
    </source>
</evidence>
<feature type="region of interest" description="Disordered" evidence="1">
    <location>
        <begin position="190"/>
        <end position="246"/>
    </location>
</feature>
<comment type="caution">
    <text evidence="2">The sequence shown here is derived from an EMBL/GenBank/DDBJ whole genome shotgun (WGS) entry which is preliminary data.</text>
</comment>
<dbReference type="RefSeq" id="XP_038747203.1">
    <property type="nucleotide sequence ID" value="XM_038887596.1"/>
</dbReference>
<dbReference type="EMBL" id="JAATWM020000013">
    <property type="protein sequence ID" value="KAF9877742.1"/>
    <property type="molecule type" value="Genomic_DNA"/>
</dbReference>
<dbReference type="GeneID" id="62160670"/>
<feature type="region of interest" description="Disordered" evidence="1">
    <location>
        <begin position="66"/>
        <end position="113"/>
    </location>
</feature>
<dbReference type="Proteomes" id="UP000781932">
    <property type="component" value="Unassembled WGS sequence"/>
</dbReference>
<sequence>MTTKWDAQAERQLCLAAHMSDSNVKIDWAKTHEQMVGLGYNFTLDAMRQRWTKVIIKQHKQAVAAGGGAGSGAAASNSGPSTPVNTRKRSAPASSGKKTAGTATARTPGGRGNQATVQMANAAYAHDNGGDDDEEFDEVKPPVSKRAKTGAGPATGLHGQSFDLTEEGNGDEVEITQVNQALGPPLVKKEVKKEESAAQNGNSAAFIDPSRAGRDRSCTMALDENPNGISVGSLFHPRTVSPENEF</sequence>